<keyword evidence="9" id="KW-1185">Reference proteome</keyword>
<evidence type="ECO:0000256" key="5">
    <source>
        <dbReference type="ARBA" id="ARBA00023136"/>
    </source>
</evidence>
<feature type="transmembrane region" description="Helical" evidence="6">
    <location>
        <begin position="48"/>
        <end position="67"/>
    </location>
</feature>
<dbReference type="EMBL" id="WTYU01000002">
    <property type="protein sequence ID" value="MXP15102.1"/>
    <property type="molecule type" value="Genomic_DNA"/>
</dbReference>
<dbReference type="InterPro" id="IPR050638">
    <property type="entry name" value="AA-Vitamin_Transporters"/>
</dbReference>
<comment type="caution">
    <text evidence="8">The sequence shown here is derived from an EMBL/GenBank/DDBJ whole genome shotgun (WGS) entry which is preliminary data.</text>
</comment>
<feature type="transmembrane region" description="Helical" evidence="6">
    <location>
        <begin position="12"/>
        <end position="36"/>
    </location>
</feature>
<feature type="transmembrane region" description="Helical" evidence="6">
    <location>
        <begin position="134"/>
        <end position="151"/>
    </location>
</feature>
<comment type="similarity">
    <text evidence="2">Belongs to the EamA transporter family.</text>
</comment>
<evidence type="ECO:0000313" key="9">
    <source>
        <dbReference type="Proteomes" id="UP000473531"/>
    </source>
</evidence>
<feature type="transmembrane region" description="Helical" evidence="6">
    <location>
        <begin position="163"/>
        <end position="185"/>
    </location>
</feature>
<dbReference type="PANTHER" id="PTHR32322:SF2">
    <property type="entry name" value="EAMA DOMAIN-CONTAINING PROTEIN"/>
    <property type="match status" value="1"/>
</dbReference>
<accession>A0A6L7GG96</accession>
<dbReference type="InterPro" id="IPR000620">
    <property type="entry name" value="EamA_dom"/>
</dbReference>
<gene>
    <name evidence="8" type="ORF">GRI44_10115</name>
</gene>
<feature type="transmembrane region" description="Helical" evidence="6">
    <location>
        <begin position="283"/>
        <end position="303"/>
    </location>
</feature>
<dbReference type="AlphaFoldDB" id="A0A6L7GG96"/>
<keyword evidence="4 6" id="KW-1133">Transmembrane helix</keyword>
<evidence type="ECO:0000313" key="8">
    <source>
        <dbReference type="EMBL" id="MXP15102.1"/>
    </source>
</evidence>
<feature type="transmembrane region" description="Helical" evidence="6">
    <location>
        <begin position="259"/>
        <end position="277"/>
    </location>
</feature>
<feature type="domain" description="EamA" evidence="7">
    <location>
        <begin position="22"/>
        <end position="150"/>
    </location>
</feature>
<sequence>MSAASDGAQPHALLRPSVVVPFVLVALIWGSTWLVIKDQISQVPPGWSITWRFVVATMAMFMLAKFQGHSLRLGRAGQMLALAVGVTQFCGNFNFVYRAELHLTSGIVAVMFGLLMVPNAIFGRLLLGQPITRRFMAGSAIALVGIAMLLVHEARIAPLEGKVGLGVLLTIGGILSASVANVIQAGDTGRKLALPSLLAWAMLYGTLCDAVLAWAISGPPVFDMRAEYGAGIAYLAIAGSVVTFPLYYKLVREIGPGRAAYNGVIVVIVAMVLSTLFEGYQWSVLAGCGGAVALVGMVVALRARNPVR</sequence>
<reference evidence="8 9" key="1">
    <citation type="submission" date="2019-12" db="EMBL/GenBank/DDBJ databases">
        <title>Genomic-based taxomic classification of the family Erythrobacteraceae.</title>
        <authorList>
            <person name="Xu L."/>
        </authorList>
    </citation>
    <scope>NUCLEOTIDE SEQUENCE [LARGE SCALE GENOMIC DNA]</scope>
    <source>
        <strain evidence="8 9">KCTC 52259</strain>
    </source>
</reference>
<evidence type="ECO:0000256" key="2">
    <source>
        <dbReference type="ARBA" id="ARBA00007362"/>
    </source>
</evidence>
<dbReference type="GO" id="GO:0016020">
    <property type="term" value="C:membrane"/>
    <property type="evidence" value="ECO:0007669"/>
    <property type="project" value="UniProtKB-SubCell"/>
</dbReference>
<feature type="transmembrane region" description="Helical" evidence="6">
    <location>
        <begin position="228"/>
        <end position="247"/>
    </location>
</feature>
<dbReference type="Pfam" id="PF00892">
    <property type="entry name" value="EamA"/>
    <property type="match status" value="2"/>
</dbReference>
<feature type="domain" description="EamA" evidence="7">
    <location>
        <begin position="165"/>
        <end position="300"/>
    </location>
</feature>
<keyword evidence="5 6" id="KW-0472">Membrane</keyword>
<feature type="transmembrane region" description="Helical" evidence="6">
    <location>
        <begin position="197"/>
        <end position="216"/>
    </location>
</feature>
<proteinExistence type="inferred from homology"/>
<evidence type="ECO:0000256" key="3">
    <source>
        <dbReference type="ARBA" id="ARBA00022692"/>
    </source>
</evidence>
<name>A0A6L7GG96_9SPHN</name>
<dbReference type="Proteomes" id="UP000473531">
    <property type="component" value="Unassembled WGS sequence"/>
</dbReference>
<evidence type="ECO:0000256" key="4">
    <source>
        <dbReference type="ARBA" id="ARBA00022989"/>
    </source>
</evidence>
<dbReference type="OrthoDB" id="2352272at2"/>
<dbReference type="InterPro" id="IPR037185">
    <property type="entry name" value="EmrE-like"/>
</dbReference>
<feature type="transmembrane region" description="Helical" evidence="6">
    <location>
        <begin position="103"/>
        <end position="122"/>
    </location>
</feature>
<dbReference type="SUPFAM" id="SSF103481">
    <property type="entry name" value="Multidrug resistance efflux transporter EmrE"/>
    <property type="match status" value="2"/>
</dbReference>
<dbReference type="PANTHER" id="PTHR32322">
    <property type="entry name" value="INNER MEMBRANE TRANSPORTER"/>
    <property type="match status" value="1"/>
</dbReference>
<protein>
    <submittedName>
        <fullName evidence="8">EamA family transporter</fullName>
    </submittedName>
</protein>
<dbReference type="RefSeq" id="WP_160601675.1">
    <property type="nucleotide sequence ID" value="NZ_WTYU01000002.1"/>
</dbReference>
<organism evidence="8 9">
    <name type="scientific">Allopontixanthobacter confluentis</name>
    <dbReference type="NCBI Taxonomy" id="1849021"/>
    <lineage>
        <taxon>Bacteria</taxon>
        <taxon>Pseudomonadati</taxon>
        <taxon>Pseudomonadota</taxon>
        <taxon>Alphaproteobacteria</taxon>
        <taxon>Sphingomonadales</taxon>
        <taxon>Erythrobacteraceae</taxon>
        <taxon>Allopontixanthobacter</taxon>
    </lineage>
</organism>
<evidence type="ECO:0000259" key="7">
    <source>
        <dbReference type="Pfam" id="PF00892"/>
    </source>
</evidence>
<evidence type="ECO:0000256" key="1">
    <source>
        <dbReference type="ARBA" id="ARBA00004141"/>
    </source>
</evidence>
<comment type="subcellular location">
    <subcellularLocation>
        <location evidence="1">Membrane</location>
        <topology evidence="1">Multi-pass membrane protein</topology>
    </subcellularLocation>
</comment>
<evidence type="ECO:0000256" key="6">
    <source>
        <dbReference type="SAM" id="Phobius"/>
    </source>
</evidence>
<feature type="transmembrane region" description="Helical" evidence="6">
    <location>
        <begin position="79"/>
        <end position="97"/>
    </location>
</feature>
<keyword evidence="3 6" id="KW-0812">Transmembrane</keyword>